<dbReference type="Gene3D" id="3.40.50.150">
    <property type="entry name" value="Vaccinia Virus protein VP39"/>
    <property type="match status" value="1"/>
</dbReference>
<sequence>MLWIDKLKGTGLKTRVMHPYDEFWDQRLGVGTFGYMPGEGDRESPTRRVHYNPTGYRRIFEIFKRLELDESCRFLDLGSGLGRAVFAAHWSGAAEAVGVEINETLFRDTLKNLDGYRRRDDRIRFHNAPAEEYSPETANVVYIFHAFGPATLQQVLENLEESLTAHPRRLRIVYENPVHADVIDARPAFQRFEHWKGREKKGSRYATTFWTT</sequence>
<evidence type="ECO:0000256" key="3">
    <source>
        <dbReference type="ARBA" id="ARBA00022691"/>
    </source>
</evidence>
<dbReference type="PANTHER" id="PTHR13610">
    <property type="entry name" value="METHYLTRANSFERASE DOMAIN-CONTAINING PROTEIN"/>
    <property type="match status" value="1"/>
</dbReference>
<keyword evidence="1" id="KW-0489">Methyltransferase</keyword>
<dbReference type="InterPro" id="IPR026170">
    <property type="entry name" value="FAM173A/B"/>
</dbReference>
<keyword evidence="2" id="KW-0808">Transferase</keyword>
<evidence type="ECO:0000256" key="2">
    <source>
        <dbReference type="ARBA" id="ARBA00022679"/>
    </source>
</evidence>
<gene>
    <name evidence="5" type="ORF">Ga0609869_000211</name>
</gene>
<evidence type="ECO:0000313" key="5">
    <source>
        <dbReference type="EMBL" id="MEX5726858.1"/>
    </source>
</evidence>
<dbReference type="EMBL" id="JBEHHI010000001">
    <property type="protein sequence ID" value="MEX5726858.1"/>
    <property type="molecule type" value="Genomic_DNA"/>
</dbReference>
<evidence type="ECO:0000256" key="1">
    <source>
        <dbReference type="ARBA" id="ARBA00022603"/>
    </source>
</evidence>
<reference evidence="5 6" key="1">
    <citation type="submission" date="2024-06" db="EMBL/GenBank/DDBJ databases">
        <title>Genome of Rhodovulum iodosum, a marine photoferrotroph.</title>
        <authorList>
            <person name="Bianchini G."/>
            <person name="Nikeleit V."/>
            <person name="Kappler A."/>
            <person name="Bryce C."/>
            <person name="Sanchez-Baracaldo P."/>
        </authorList>
    </citation>
    <scope>NUCLEOTIDE SEQUENCE [LARGE SCALE GENOMIC DNA]</scope>
    <source>
        <strain evidence="5 6">UT/N1</strain>
    </source>
</reference>
<organism evidence="5 6">
    <name type="scientific">Rhodovulum iodosum</name>
    <dbReference type="NCBI Taxonomy" id="68291"/>
    <lineage>
        <taxon>Bacteria</taxon>
        <taxon>Pseudomonadati</taxon>
        <taxon>Pseudomonadota</taxon>
        <taxon>Alphaproteobacteria</taxon>
        <taxon>Rhodobacterales</taxon>
        <taxon>Paracoccaceae</taxon>
        <taxon>Rhodovulum</taxon>
    </lineage>
</organism>
<keyword evidence="3" id="KW-0949">S-adenosyl-L-methionine</keyword>
<feature type="domain" description="DOT1" evidence="4">
    <location>
        <begin position="54"/>
        <end position="109"/>
    </location>
</feature>
<accession>A0ABV3XNH3</accession>
<proteinExistence type="predicted"/>
<dbReference type="CDD" id="cd02440">
    <property type="entry name" value="AdoMet_MTases"/>
    <property type="match status" value="1"/>
</dbReference>
<protein>
    <submittedName>
        <fullName evidence="5">16S rRNA G966 N2-methylase RsmD</fullName>
    </submittedName>
</protein>
<evidence type="ECO:0000259" key="4">
    <source>
        <dbReference type="Pfam" id="PF08123"/>
    </source>
</evidence>
<dbReference type="PANTHER" id="PTHR13610:SF11">
    <property type="entry name" value="METHYLTRANSFERASE DOMAIN-CONTAINING PROTEIN"/>
    <property type="match status" value="1"/>
</dbReference>
<dbReference type="Proteomes" id="UP001560019">
    <property type="component" value="Unassembled WGS sequence"/>
</dbReference>
<dbReference type="InterPro" id="IPR025789">
    <property type="entry name" value="DOT1_dom"/>
</dbReference>
<dbReference type="SUPFAM" id="SSF53335">
    <property type="entry name" value="S-adenosyl-L-methionine-dependent methyltransferases"/>
    <property type="match status" value="1"/>
</dbReference>
<dbReference type="InterPro" id="IPR029063">
    <property type="entry name" value="SAM-dependent_MTases_sf"/>
</dbReference>
<evidence type="ECO:0000313" key="6">
    <source>
        <dbReference type="Proteomes" id="UP001560019"/>
    </source>
</evidence>
<name>A0ABV3XNH3_9RHOB</name>
<keyword evidence="6" id="KW-1185">Reference proteome</keyword>
<comment type="caution">
    <text evidence="5">The sequence shown here is derived from an EMBL/GenBank/DDBJ whole genome shotgun (WGS) entry which is preliminary data.</text>
</comment>
<dbReference type="RefSeq" id="WP_125404302.1">
    <property type="nucleotide sequence ID" value="NZ_JBEHHI010000001.1"/>
</dbReference>
<dbReference type="Pfam" id="PF08123">
    <property type="entry name" value="DOT1"/>
    <property type="match status" value="1"/>
</dbReference>